<keyword evidence="2" id="KW-1185">Reference proteome</keyword>
<evidence type="ECO:0008006" key="3">
    <source>
        <dbReference type="Google" id="ProtNLM"/>
    </source>
</evidence>
<evidence type="ECO:0000313" key="2">
    <source>
        <dbReference type="Proteomes" id="UP000289411"/>
    </source>
</evidence>
<gene>
    <name evidence="1" type="ORF">D3272_20260</name>
</gene>
<dbReference type="EMBL" id="QYBC01000019">
    <property type="protein sequence ID" value="RYB02502.1"/>
    <property type="molecule type" value="Genomic_DNA"/>
</dbReference>
<name>A0A4Q2RA86_9HYPH</name>
<dbReference type="OrthoDB" id="2548453at2"/>
<reference evidence="1 2" key="1">
    <citation type="submission" date="2018-09" db="EMBL/GenBank/DDBJ databases">
        <authorList>
            <person name="Grouzdev D.S."/>
            <person name="Krutkina M.S."/>
        </authorList>
    </citation>
    <scope>NUCLEOTIDE SEQUENCE [LARGE SCALE GENOMIC DNA]</scope>
    <source>
        <strain evidence="1 2">RmlP001</strain>
    </source>
</reference>
<accession>A0A4Q2RA86</accession>
<dbReference type="SUPFAM" id="SSF53335">
    <property type="entry name" value="S-adenosyl-L-methionine-dependent methyltransferases"/>
    <property type="match status" value="1"/>
</dbReference>
<dbReference type="Proteomes" id="UP000289411">
    <property type="component" value="Unassembled WGS sequence"/>
</dbReference>
<dbReference type="AlphaFoldDB" id="A0A4Q2RA86"/>
<sequence>MASSSCCAADFFHPRFKELSALLGFAPIYHRKYWEWVFILHKAMSLGACGNGKRALGYGVGTEPLPAALAKAGSFVLATDAPVEIGVSKGWLAGGQYSSGVDNLHYQGIIELDEFRQKVDFAEADMNAVSTGFNDFDFVWSSCCLEHLGSLKHGLDFIENTVEKNLKVGGVACHTTEFNVSSDHDTVEAGATVLYRRRDLMAFAERLRSRGHSVEPIVFAPESHVLDQYVDVPPFSSHGHLKLLLEGYASTSIGIVVRRGK</sequence>
<organism evidence="1 2">
    <name type="scientific">Lichenibacterium ramalinae</name>
    <dbReference type="NCBI Taxonomy" id="2316527"/>
    <lineage>
        <taxon>Bacteria</taxon>
        <taxon>Pseudomonadati</taxon>
        <taxon>Pseudomonadota</taxon>
        <taxon>Alphaproteobacteria</taxon>
        <taxon>Hyphomicrobiales</taxon>
        <taxon>Lichenihabitantaceae</taxon>
        <taxon>Lichenibacterium</taxon>
    </lineage>
</organism>
<proteinExistence type="predicted"/>
<dbReference type="InterPro" id="IPR029063">
    <property type="entry name" value="SAM-dependent_MTases_sf"/>
</dbReference>
<evidence type="ECO:0000313" key="1">
    <source>
        <dbReference type="EMBL" id="RYB02502.1"/>
    </source>
</evidence>
<comment type="caution">
    <text evidence="1">The sequence shown here is derived from an EMBL/GenBank/DDBJ whole genome shotgun (WGS) entry which is preliminary data.</text>
</comment>
<reference evidence="1 2" key="2">
    <citation type="submission" date="2019-02" db="EMBL/GenBank/DDBJ databases">
        <title>'Lichenibacterium ramalinii' gen. nov. sp. nov., 'Lichenibacterium minor' gen. nov. sp. nov.</title>
        <authorList>
            <person name="Pankratov T."/>
        </authorList>
    </citation>
    <scope>NUCLEOTIDE SEQUENCE [LARGE SCALE GENOMIC DNA]</scope>
    <source>
        <strain evidence="1 2">RmlP001</strain>
    </source>
</reference>
<protein>
    <recommendedName>
        <fullName evidence="3">Class I SAM-dependent methyltransferase</fullName>
    </recommendedName>
</protein>
<dbReference type="Gene3D" id="3.40.50.150">
    <property type="entry name" value="Vaccinia Virus protein VP39"/>
    <property type="match status" value="1"/>
</dbReference>